<protein>
    <submittedName>
        <fullName evidence="2">Uncharacterized protein</fullName>
    </submittedName>
</protein>
<proteinExistence type="predicted"/>
<keyword evidence="3" id="KW-1185">Reference proteome</keyword>
<dbReference type="Proteomes" id="UP001066276">
    <property type="component" value="Chromosome 1_1"/>
</dbReference>
<dbReference type="EMBL" id="JANPWB010000001">
    <property type="protein sequence ID" value="KAJ1213578.1"/>
    <property type="molecule type" value="Genomic_DNA"/>
</dbReference>
<evidence type="ECO:0000313" key="3">
    <source>
        <dbReference type="Proteomes" id="UP001066276"/>
    </source>
</evidence>
<comment type="caution">
    <text evidence="2">The sequence shown here is derived from an EMBL/GenBank/DDBJ whole genome shotgun (WGS) entry which is preliminary data.</text>
</comment>
<feature type="region of interest" description="Disordered" evidence="1">
    <location>
        <begin position="14"/>
        <end position="75"/>
    </location>
</feature>
<evidence type="ECO:0000256" key="1">
    <source>
        <dbReference type="SAM" id="MobiDB-lite"/>
    </source>
</evidence>
<reference evidence="2" key="1">
    <citation type="journal article" date="2022" name="bioRxiv">
        <title>Sequencing and chromosome-scale assembly of the giantPleurodeles waltlgenome.</title>
        <authorList>
            <person name="Brown T."/>
            <person name="Elewa A."/>
            <person name="Iarovenko S."/>
            <person name="Subramanian E."/>
            <person name="Araus A.J."/>
            <person name="Petzold A."/>
            <person name="Susuki M."/>
            <person name="Suzuki K.-i.T."/>
            <person name="Hayashi T."/>
            <person name="Toyoda A."/>
            <person name="Oliveira C."/>
            <person name="Osipova E."/>
            <person name="Leigh N.D."/>
            <person name="Simon A."/>
            <person name="Yun M.H."/>
        </authorList>
    </citation>
    <scope>NUCLEOTIDE SEQUENCE</scope>
    <source>
        <strain evidence="2">20211129_DDA</strain>
        <tissue evidence="2">Liver</tissue>
    </source>
</reference>
<evidence type="ECO:0000313" key="2">
    <source>
        <dbReference type="EMBL" id="KAJ1213578.1"/>
    </source>
</evidence>
<feature type="compositionally biased region" description="Polar residues" evidence="1">
    <location>
        <begin position="30"/>
        <end position="43"/>
    </location>
</feature>
<accession>A0AAV7WM05</accession>
<name>A0AAV7WM05_PLEWA</name>
<feature type="region of interest" description="Disordered" evidence="1">
    <location>
        <begin position="100"/>
        <end position="119"/>
    </location>
</feature>
<gene>
    <name evidence="2" type="ORF">NDU88_001212</name>
</gene>
<feature type="compositionally biased region" description="Low complexity" evidence="1">
    <location>
        <begin position="45"/>
        <end position="61"/>
    </location>
</feature>
<dbReference type="AlphaFoldDB" id="A0AAV7WM05"/>
<sequence>MWFIDYSKGEKPLVDQEDNEGIYGEDTIDDNTAANGSINNTVDGNPVNNSDKSPDNDNSTNGNPDDGTNDGIVNKNPIDAIVNNFHKRQIIKFHLFPPEYLLDDSDSDHSPSELHVMSQ</sequence>
<organism evidence="2 3">
    <name type="scientific">Pleurodeles waltl</name>
    <name type="common">Iberian ribbed newt</name>
    <dbReference type="NCBI Taxonomy" id="8319"/>
    <lineage>
        <taxon>Eukaryota</taxon>
        <taxon>Metazoa</taxon>
        <taxon>Chordata</taxon>
        <taxon>Craniata</taxon>
        <taxon>Vertebrata</taxon>
        <taxon>Euteleostomi</taxon>
        <taxon>Amphibia</taxon>
        <taxon>Batrachia</taxon>
        <taxon>Caudata</taxon>
        <taxon>Salamandroidea</taxon>
        <taxon>Salamandridae</taxon>
        <taxon>Pleurodelinae</taxon>
        <taxon>Pleurodeles</taxon>
    </lineage>
</organism>